<evidence type="ECO:0000313" key="9">
    <source>
        <dbReference type="Proteomes" id="UP001444071"/>
    </source>
</evidence>
<keyword evidence="3 6" id="KW-1133">Transmembrane helix</keyword>
<dbReference type="Proteomes" id="UP001444071">
    <property type="component" value="Unassembled WGS sequence"/>
</dbReference>
<keyword evidence="9" id="KW-1185">Reference proteome</keyword>
<evidence type="ECO:0000259" key="7">
    <source>
        <dbReference type="PROSITE" id="PS50835"/>
    </source>
</evidence>
<evidence type="ECO:0000256" key="1">
    <source>
        <dbReference type="ARBA" id="ARBA00004167"/>
    </source>
</evidence>
<evidence type="ECO:0000256" key="2">
    <source>
        <dbReference type="ARBA" id="ARBA00022692"/>
    </source>
</evidence>
<protein>
    <recommendedName>
        <fullName evidence="7">Ig-like domain-containing protein</fullName>
    </recommendedName>
</protein>
<proteinExistence type="predicted"/>
<dbReference type="InterPro" id="IPR036179">
    <property type="entry name" value="Ig-like_dom_sf"/>
</dbReference>
<dbReference type="InterPro" id="IPR051036">
    <property type="entry name" value="SIGLEC"/>
</dbReference>
<gene>
    <name evidence="8" type="ORF">XENORESO_014726</name>
</gene>
<feature type="region of interest" description="Disordered" evidence="5">
    <location>
        <begin position="240"/>
        <end position="280"/>
    </location>
</feature>
<sequence>GKSVNLTCSAPAPCLPHPPNLTWTPTLGDTQEALQENQDKTLVKTSVLTFTASHLHHGQNISCTAVYKKQDESSDASLTNGLMLNVSFLSQILLLSSKCTETSDGVNCSCETVGNPSPETHWHLNGKTVNQSSRVDVINEYLNRSHLRSIITVKEPQGTDLSTLLCFSFNSVGSDSKCFCVSCLDNSTEIQGQIPMPVFIAVVAFLLIVCALLLFVVGFQKIHYKPTRITSDTGTVATGQHLTKDKNGVDNPQPSTGTDLWCTNLPSSSNSEEMSKNSGEKSENVVYAKLKFTEKNKMKMKEDYANMNPSFSSCLEEEEESEKGRQYFVNTAGLMGSLYADVTTGNERQAVKSESVQVKFKTKSPKSE</sequence>
<dbReference type="Gene3D" id="2.60.40.10">
    <property type="entry name" value="Immunoglobulins"/>
    <property type="match status" value="2"/>
</dbReference>
<evidence type="ECO:0000256" key="4">
    <source>
        <dbReference type="ARBA" id="ARBA00023136"/>
    </source>
</evidence>
<evidence type="ECO:0000313" key="8">
    <source>
        <dbReference type="EMBL" id="MEQ2278231.1"/>
    </source>
</evidence>
<dbReference type="PANTHER" id="PTHR12035">
    <property type="entry name" value="SIALIC ACID BINDING IMMUNOGLOBULIN-LIKE LECTIN"/>
    <property type="match status" value="1"/>
</dbReference>
<accession>A0ABV0X8M7</accession>
<feature type="non-terminal residue" evidence="8">
    <location>
        <position position="1"/>
    </location>
</feature>
<dbReference type="InterPro" id="IPR007110">
    <property type="entry name" value="Ig-like_dom"/>
</dbReference>
<name>A0ABV0X8M7_9TELE</name>
<organism evidence="8 9">
    <name type="scientific">Xenotaenia resolanae</name>
    <dbReference type="NCBI Taxonomy" id="208358"/>
    <lineage>
        <taxon>Eukaryota</taxon>
        <taxon>Metazoa</taxon>
        <taxon>Chordata</taxon>
        <taxon>Craniata</taxon>
        <taxon>Vertebrata</taxon>
        <taxon>Euteleostomi</taxon>
        <taxon>Actinopterygii</taxon>
        <taxon>Neopterygii</taxon>
        <taxon>Teleostei</taxon>
        <taxon>Neoteleostei</taxon>
        <taxon>Acanthomorphata</taxon>
        <taxon>Ovalentaria</taxon>
        <taxon>Atherinomorphae</taxon>
        <taxon>Cyprinodontiformes</taxon>
        <taxon>Goodeidae</taxon>
        <taxon>Xenotaenia</taxon>
    </lineage>
</organism>
<comment type="subcellular location">
    <subcellularLocation>
        <location evidence="1">Membrane</location>
        <topology evidence="1">Single-pass membrane protein</topology>
    </subcellularLocation>
</comment>
<feature type="domain" description="Ig-like" evidence="7">
    <location>
        <begin position="1"/>
        <end position="79"/>
    </location>
</feature>
<keyword evidence="2 6" id="KW-0812">Transmembrane</keyword>
<reference evidence="8 9" key="1">
    <citation type="submission" date="2021-06" db="EMBL/GenBank/DDBJ databases">
        <authorList>
            <person name="Palmer J.M."/>
        </authorList>
    </citation>
    <scope>NUCLEOTIDE SEQUENCE [LARGE SCALE GENOMIC DNA]</scope>
    <source>
        <strain evidence="8 9">XR_2019</strain>
        <tissue evidence="8">Muscle</tissue>
    </source>
</reference>
<evidence type="ECO:0000256" key="5">
    <source>
        <dbReference type="SAM" id="MobiDB-lite"/>
    </source>
</evidence>
<evidence type="ECO:0000256" key="6">
    <source>
        <dbReference type="SAM" id="Phobius"/>
    </source>
</evidence>
<dbReference type="EMBL" id="JAHRIM010094751">
    <property type="protein sequence ID" value="MEQ2278231.1"/>
    <property type="molecule type" value="Genomic_DNA"/>
</dbReference>
<dbReference type="PROSITE" id="PS50835">
    <property type="entry name" value="IG_LIKE"/>
    <property type="match status" value="1"/>
</dbReference>
<evidence type="ECO:0000256" key="3">
    <source>
        <dbReference type="ARBA" id="ARBA00022989"/>
    </source>
</evidence>
<dbReference type="PANTHER" id="PTHR12035:SF125">
    <property type="entry name" value="SIALIC ACID-BINDING IG-LIKE LECTIN 5"/>
    <property type="match status" value="1"/>
</dbReference>
<dbReference type="InterPro" id="IPR013783">
    <property type="entry name" value="Ig-like_fold"/>
</dbReference>
<keyword evidence="4 6" id="KW-0472">Membrane</keyword>
<feature type="transmembrane region" description="Helical" evidence="6">
    <location>
        <begin position="196"/>
        <end position="219"/>
    </location>
</feature>
<feature type="region of interest" description="Disordered" evidence="5">
    <location>
        <begin position="348"/>
        <end position="368"/>
    </location>
</feature>
<comment type="caution">
    <text evidence="8">The sequence shown here is derived from an EMBL/GenBank/DDBJ whole genome shotgun (WGS) entry which is preliminary data.</text>
</comment>
<dbReference type="SUPFAM" id="SSF48726">
    <property type="entry name" value="Immunoglobulin"/>
    <property type="match status" value="2"/>
</dbReference>